<dbReference type="SUPFAM" id="SSF51735">
    <property type="entry name" value="NAD(P)-binding Rossmann-fold domains"/>
    <property type="match status" value="1"/>
</dbReference>
<evidence type="ECO:0000256" key="6">
    <source>
        <dbReference type="ARBA" id="ARBA00047473"/>
    </source>
</evidence>
<dbReference type="PIRSF" id="PIRSF000124">
    <property type="entry name" value="UDPglc_GDPman_dh"/>
    <property type="match status" value="1"/>
</dbReference>
<evidence type="ECO:0000256" key="3">
    <source>
        <dbReference type="ARBA" id="ARBA00012954"/>
    </source>
</evidence>
<dbReference type="PANTHER" id="PTHR43750:SF3">
    <property type="entry name" value="UDP-GLUCOSE 6-DEHYDROGENASE TUAD"/>
    <property type="match status" value="1"/>
</dbReference>
<dbReference type="Pfam" id="PF00984">
    <property type="entry name" value="UDPG_MGDP_dh"/>
    <property type="match status" value="1"/>
</dbReference>
<dbReference type="GO" id="GO:0006065">
    <property type="term" value="P:UDP-glucuronate biosynthetic process"/>
    <property type="evidence" value="ECO:0007669"/>
    <property type="project" value="UniProtKB-UniPathway"/>
</dbReference>
<sequence>MQKPCISVIGMGFVGLVSATCFANRGYKVIATTLEKKVVELVNSGRSPFYEKDLDDLLEQAVDSNNLIASLDNNNAVLNSDISFISVGTPMLEDNSIDLSYINNCSIEIGKALSTKAKYHLIVARSTIVPGTTRTLIGKNIEKHSGKKMGLDFGLCMQPEFLKEGNAVYDTFHPNRNVIGELDKKSGEILENLWTEFYKGEEIPLLRMNLESSEMVKYASNCLLATKISFAMDIANICELIPNMDVVDVMRGVGFDDRISPKFLNAGVGFGGSCFPKDVNAIVDFAKSRNFKPKVLTSVLNVNDYQAEHVVDIAEDLAGKLEGRRVTLLGLSFKPNTDDMREAPSIRIVSELLSRGIFDIVGYDPKAKEKAKKVFRKRIKYADSIEQALMDSECAIILTEWDEFKSLTPDHFKKTMKKPNLVDGRRLFNFDKFSKELNFRVIGRK</sequence>
<dbReference type="GO" id="GO:0003979">
    <property type="term" value="F:UDP-glucose 6-dehydrogenase activity"/>
    <property type="evidence" value="ECO:0007669"/>
    <property type="project" value="UniProtKB-EC"/>
</dbReference>
<evidence type="ECO:0000256" key="2">
    <source>
        <dbReference type="ARBA" id="ARBA00006601"/>
    </source>
</evidence>
<dbReference type="InterPro" id="IPR036220">
    <property type="entry name" value="UDP-Glc/GDP-Man_DH_C_sf"/>
</dbReference>
<dbReference type="EMBL" id="LAZR01022291">
    <property type="protein sequence ID" value="KKL82385.1"/>
    <property type="molecule type" value="Genomic_DNA"/>
</dbReference>
<organism evidence="8">
    <name type="scientific">marine sediment metagenome</name>
    <dbReference type="NCBI Taxonomy" id="412755"/>
    <lineage>
        <taxon>unclassified sequences</taxon>
        <taxon>metagenomes</taxon>
        <taxon>ecological metagenomes</taxon>
    </lineage>
</organism>
<name>A0A0F9HKY9_9ZZZZ</name>
<keyword evidence="4" id="KW-0560">Oxidoreductase</keyword>
<keyword evidence="5" id="KW-0520">NAD</keyword>
<dbReference type="InterPro" id="IPR014026">
    <property type="entry name" value="UDP-Glc/GDP-Man_DH_dimer"/>
</dbReference>
<dbReference type="Pfam" id="PF03721">
    <property type="entry name" value="UDPG_MGDP_dh_N"/>
    <property type="match status" value="1"/>
</dbReference>
<accession>A0A0F9HKY9</accession>
<gene>
    <name evidence="8" type="ORF">LCGC14_1985300</name>
</gene>
<dbReference type="UniPathway" id="UPA00038">
    <property type="reaction ID" value="UER00491"/>
</dbReference>
<dbReference type="AlphaFoldDB" id="A0A0F9HKY9"/>
<dbReference type="InterPro" id="IPR014027">
    <property type="entry name" value="UDP-Glc/GDP-Man_DH_C"/>
</dbReference>
<evidence type="ECO:0000259" key="7">
    <source>
        <dbReference type="SMART" id="SM00984"/>
    </source>
</evidence>
<evidence type="ECO:0000256" key="1">
    <source>
        <dbReference type="ARBA" id="ARBA00004701"/>
    </source>
</evidence>
<evidence type="ECO:0000313" key="8">
    <source>
        <dbReference type="EMBL" id="KKL82385.1"/>
    </source>
</evidence>
<dbReference type="InterPro" id="IPR001732">
    <property type="entry name" value="UDP-Glc/GDP-Man_DH_N"/>
</dbReference>
<dbReference type="SMART" id="SM00984">
    <property type="entry name" value="UDPG_MGDP_dh_C"/>
    <property type="match status" value="1"/>
</dbReference>
<dbReference type="SUPFAM" id="SSF52413">
    <property type="entry name" value="UDP-glucose/GDP-mannose dehydrogenase C-terminal domain"/>
    <property type="match status" value="1"/>
</dbReference>
<evidence type="ECO:0000256" key="5">
    <source>
        <dbReference type="ARBA" id="ARBA00023027"/>
    </source>
</evidence>
<dbReference type="NCBIfam" id="TIGR03026">
    <property type="entry name" value="NDP-sugDHase"/>
    <property type="match status" value="1"/>
</dbReference>
<proteinExistence type="inferred from homology"/>
<dbReference type="Gene3D" id="1.20.5.100">
    <property type="entry name" value="Cytochrome c1, transmembrane anchor, C-terminal"/>
    <property type="match status" value="1"/>
</dbReference>
<comment type="similarity">
    <text evidence="2">Belongs to the UDP-glucose/GDP-mannose dehydrogenase family.</text>
</comment>
<dbReference type="PIRSF" id="PIRSF500134">
    <property type="entry name" value="UDPglc_DH_bac"/>
    <property type="match status" value="1"/>
</dbReference>
<feature type="domain" description="UDP-glucose/GDP-mannose dehydrogenase C-terminal" evidence="7">
    <location>
        <begin position="327"/>
        <end position="430"/>
    </location>
</feature>
<dbReference type="GO" id="GO:0000271">
    <property type="term" value="P:polysaccharide biosynthetic process"/>
    <property type="evidence" value="ECO:0007669"/>
    <property type="project" value="InterPro"/>
</dbReference>
<dbReference type="InterPro" id="IPR028357">
    <property type="entry name" value="UDPglc_DH_bac"/>
</dbReference>
<evidence type="ECO:0000256" key="4">
    <source>
        <dbReference type="ARBA" id="ARBA00023002"/>
    </source>
</evidence>
<dbReference type="InterPro" id="IPR017476">
    <property type="entry name" value="UDP-Glc/GDP-Man"/>
</dbReference>
<protein>
    <recommendedName>
        <fullName evidence="3">UDP-glucose 6-dehydrogenase</fullName>
        <ecNumber evidence="3">1.1.1.22</ecNumber>
    </recommendedName>
</protein>
<dbReference type="SUPFAM" id="SSF48179">
    <property type="entry name" value="6-phosphogluconate dehydrogenase C-terminal domain-like"/>
    <property type="match status" value="1"/>
</dbReference>
<comment type="pathway">
    <text evidence="1">Nucleotide-sugar biosynthesis; UDP-alpha-D-glucuronate biosynthesis; UDP-alpha-D-glucuronate from UDP-alpha-D-glucose: step 1/1.</text>
</comment>
<reference evidence="8" key="1">
    <citation type="journal article" date="2015" name="Nature">
        <title>Complex archaea that bridge the gap between prokaryotes and eukaryotes.</title>
        <authorList>
            <person name="Spang A."/>
            <person name="Saw J.H."/>
            <person name="Jorgensen S.L."/>
            <person name="Zaremba-Niedzwiedzka K."/>
            <person name="Martijn J."/>
            <person name="Lind A.E."/>
            <person name="van Eijk R."/>
            <person name="Schleper C."/>
            <person name="Guy L."/>
            <person name="Ettema T.J."/>
        </authorList>
    </citation>
    <scope>NUCLEOTIDE SEQUENCE</scope>
</reference>
<dbReference type="InterPro" id="IPR036291">
    <property type="entry name" value="NAD(P)-bd_dom_sf"/>
</dbReference>
<dbReference type="InterPro" id="IPR008927">
    <property type="entry name" value="6-PGluconate_DH-like_C_sf"/>
</dbReference>
<comment type="caution">
    <text evidence="8">The sequence shown here is derived from an EMBL/GenBank/DDBJ whole genome shotgun (WGS) entry which is preliminary data.</text>
</comment>
<dbReference type="GO" id="GO:0051287">
    <property type="term" value="F:NAD binding"/>
    <property type="evidence" value="ECO:0007669"/>
    <property type="project" value="InterPro"/>
</dbReference>
<dbReference type="Gene3D" id="3.40.50.720">
    <property type="entry name" value="NAD(P)-binding Rossmann-like Domain"/>
    <property type="match status" value="2"/>
</dbReference>
<dbReference type="Pfam" id="PF03720">
    <property type="entry name" value="UDPG_MGDP_dh_C"/>
    <property type="match status" value="1"/>
</dbReference>
<comment type="catalytic activity">
    <reaction evidence="6">
        <text>UDP-alpha-D-glucose + 2 NAD(+) + H2O = UDP-alpha-D-glucuronate + 2 NADH + 3 H(+)</text>
        <dbReference type="Rhea" id="RHEA:23596"/>
        <dbReference type="ChEBI" id="CHEBI:15377"/>
        <dbReference type="ChEBI" id="CHEBI:15378"/>
        <dbReference type="ChEBI" id="CHEBI:57540"/>
        <dbReference type="ChEBI" id="CHEBI:57945"/>
        <dbReference type="ChEBI" id="CHEBI:58052"/>
        <dbReference type="ChEBI" id="CHEBI:58885"/>
        <dbReference type="EC" id="1.1.1.22"/>
    </reaction>
</comment>
<dbReference type="PANTHER" id="PTHR43750">
    <property type="entry name" value="UDP-GLUCOSE 6-DEHYDROGENASE TUAD"/>
    <property type="match status" value="1"/>
</dbReference>
<dbReference type="EC" id="1.1.1.22" evidence="3"/>